<protein>
    <submittedName>
        <fullName evidence="10">ABC transporter permease subunit</fullName>
    </submittedName>
</protein>
<dbReference type="Pfam" id="PF00528">
    <property type="entry name" value="BPD_transp_1"/>
    <property type="match status" value="1"/>
</dbReference>
<reference evidence="10 11" key="1">
    <citation type="submission" date="2024-09" db="EMBL/GenBank/DDBJ databases">
        <authorList>
            <person name="Sun Q."/>
            <person name="Mori K."/>
        </authorList>
    </citation>
    <scope>NUCLEOTIDE SEQUENCE [LARGE SCALE GENOMIC DNA]</scope>
    <source>
        <strain evidence="10 11">JCM 11201</strain>
    </source>
</reference>
<evidence type="ECO:0000256" key="2">
    <source>
        <dbReference type="ARBA" id="ARBA00022448"/>
    </source>
</evidence>
<dbReference type="SUPFAM" id="SSF161098">
    <property type="entry name" value="MetI-like"/>
    <property type="match status" value="1"/>
</dbReference>
<dbReference type="Pfam" id="PF01408">
    <property type="entry name" value="GFO_IDH_MocA"/>
    <property type="match status" value="1"/>
</dbReference>
<dbReference type="Gene3D" id="1.10.3720.10">
    <property type="entry name" value="MetI-like"/>
    <property type="match status" value="1"/>
</dbReference>
<feature type="transmembrane region" description="Helical" evidence="8">
    <location>
        <begin position="24"/>
        <end position="44"/>
    </location>
</feature>
<proteinExistence type="inferred from homology"/>
<dbReference type="InterPro" id="IPR035906">
    <property type="entry name" value="MetI-like_sf"/>
</dbReference>
<dbReference type="CDD" id="cd06261">
    <property type="entry name" value="TM_PBP2"/>
    <property type="match status" value="1"/>
</dbReference>
<accession>A0ABV5WIN7</accession>
<dbReference type="Proteomes" id="UP001589609">
    <property type="component" value="Unassembled WGS sequence"/>
</dbReference>
<comment type="caution">
    <text evidence="10">The sequence shown here is derived from an EMBL/GenBank/DDBJ whole genome shotgun (WGS) entry which is preliminary data.</text>
</comment>
<evidence type="ECO:0000256" key="5">
    <source>
        <dbReference type="ARBA" id="ARBA00022970"/>
    </source>
</evidence>
<keyword evidence="6 8" id="KW-1133">Transmembrane helix</keyword>
<dbReference type="SUPFAM" id="SSF51735">
    <property type="entry name" value="NAD(P)-binding Rossmann-fold domains"/>
    <property type="match status" value="1"/>
</dbReference>
<dbReference type="InterPro" id="IPR000683">
    <property type="entry name" value="Gfo/Idh/MocA-like_OxRdtase_N"/>
</dbReference>
<keyword evidence="7 8" id="KW-0472">Membrane</keyword>
<dbReference type="NCBIfam" id="TIGR01726">
    <property type="entry name" value="HEQRo_perm_3TM"/>
    <property type="match status" value="1"/>
</dbReference>
<evidence type="ECO:0000313" key="10">
    <source>
        <dbReference type="EMBL" id="MFB9760499.1"/>
    </source>
</evidence>
<evidence type="ECO:0000259" key="9">
    <source>
        <dbReference type="PROSITE" id="PS50928"/>
    </source>
</evidence>
<keyword evidence="11" id="KW-1185">Reference proteome</keyword>
<dbReference type="InterPro" id="IPR043429">
    <property type="entry name" value="ArtM/GltK/GlnP/TcyL/YhdX-like"/>
</dbReference>
<dbReference type="Pfam" id="PF22725">
    <property type="entry name" value="GFO_IDH_MocA_C3"/>
    <property type="match status" value="1"/>
</dbReference>
<dbReference type="RefSeq" id="WP_379950806.1">
    <property type="nucleotide sequence ID" value="NZ_JBHMAF010000150.1"/>
</dbReference>
<dbReference type="InterPro" id="IPR000515">
    <property type="entry name" value="MetI-like"/>
</dbReference>
<dbReference type="PROSITE" id="PS50928">
    <property type="entry name" value="ABC_TM1"/>
    <property type="match status" value="1"/>
</dbReference>
<comment type="similarity">
    <text evidence="8">Belongs to the binding-protein-dependent transport system permease family.</text>
</comment>
<keyword evidence="2 8" id="KW-0813">Transport</keyword>
<dbReference type="Gene3D" id="3.30.360.10">
    <property type="entry name" value="Dihydrodipicolinate Reductase, domain 2"/>
    <property type="match status" value="1"/>
</dbReference>
<dbReference type="InterPro" id="IPR036291">
    <property type="entry name" value="NAD(P)-bd_dom_sf"/>
</dbReference>
<evidence type="ECO:0000313" key="11">
    <source>
        <dbReference type="Proteomes" id="UP001589609"/>
    </source>
</evidence>
<organism evidence="10 11">
    <name type="scientific">Ectobacillus funiculus</name>
    <dbReference type="NCBI Taxonomy" id="137993"/>
    <lineage>
        <taxon>Bacteria</taxon>
        <taxon>Bacillati</taxon>
        <taxon>Bacillota</taxon>
        <taxon>Bacilli</taxon>
        <taxon>Bacillales</taxon>
        <taxon>Bacillaceae</taxon>
        <taxon>Ectobacillus</taxon>
    </lineage>
</organism>
<dbReference type="PANTHER" id="PTHR30614:SF0">
    <property type="entry name" value="L-CYSTINE TRANSPORT SYSTEM PERMEASE PROTEIN TCYL"/>
    <property type="match status" value="1"/>
</dbReference>
<keyword evidence="4 8" id="KW-0812">Transmembrane</keyword>
<evidence type="ECO:0000256" key="3">
    <source>
        <dbReference type="ARBA" id="ARBA00022475"/>
    </source>
</evidence>
<evidence type="ECO:0000256" key="8">
    <source>
        <dbReference type="RuleBase" id="RU363032"/>
    </source>
</evidence>
<dbReference type="InterPro" id="IPR010065">
    <property type="entry name" value="AA_ABC_transptr_permease_3TM"/>
</dbReference>
<dbReference type="InterPro" id="IPR055170">
    <property type="entry name" value="GFO_IDH_MocA-like_dom"/>
</dbReference>
<feature type="domain" description="ABC transmembrane type-1" evidence="9">
    <location>
        <begin position="20"/>
        <end position="212"/>
    </location>
</feature>
<keyword evidence="3" id="KW-1003">Cell membrane</keyword>
<evidence type="ECO:0000256" key="7">
    <source>
        <dbReference type="ARBA" id="ARBA00023136"/>
    </source>
</evidence>
<gene>
    <name evidence="10" type="ORF">ACFFMS_19445</name>
</gene>
<feature type="transmembrane region" description="Helical" evidence="8">
    <location>
        <begin position="97"/>
        <end position="115"/>
    </location>
</feature>
<evidence type="ECO:0000256" key="4">
    <source>
        <dbReference type="ARBA" id="ARBA00022692"/>
    </source>
</evidence>
<dbReference type="EMBL" id="JBHMAF010000150">
    <property type="protein sequence ID" value="MFB9760499.1"/>
    <property type="molecule type" value="Genomic_DNA"/>
</dbReference>
<keyword evidence="5" id="KW-0029">Amino-acid transport</keyword>
<feature type="transmembrane region" description="Helical" evidence="8">
    <location>
        <begin position="56"/>
        <end position="77"/>
    </location>
</feature>
<dbReference type="PANTHER" id="PTHR30614">
    <property type="entry name" value="MEMBRANE COMPONENT OF AMINO ACID ABC TRANSPORTER"/>
    <property type="match status" value="1"/>
</dbReference>
<comment type="subcellular location">
    <subcellularLocation>
        <location evidence="1 8">Cell membrane</location>
        <topology evidence="1 8">Multi-pass membrane protein</topology>
    </subcellularLocation>
</comment>
<sequence>MIDFDFSYVFHHFPEILPYLGETILIMIISLVFSVLLGLLVAAAKLSKHRFWRIIGYGYTNLLRCTPAVVLLFIVYYGLPQLLNGLGLNLNEIYKGIFVIITLSLLFAAAMAEVMRSAYESLDKGQYEAGVSIGLSGMQTFIRIILPQCFVIALPNLGNALIALFHEGAIAFTIGFIDIMGKAFQTLEEIWEDDLVDAVIISTPAPSHFQLTMSALAAGKHVLCEKPLSVNAIEAKIMTEAAIKSGKKLMIAHAQRLYRPHIKAKELLDRNEIGKLLTFRTFLGVGDKEESVSEDWKSSISEVGSHRIDLMRYFIGSDVKRVFAYLTKLNPNLKATGDDNAMTILEYQNGVRGVLISSRTSYNGNDRMTQLFGTEGAITLYGEKHSVIVEKENGEKNVYTFANELPQSVMEPTTIVGEFLDAIENDTEPIITGKDGLAVMKTLDAIYLSNSEERWVDLAEVEIETDLTSRERK</sequence>
<evidence type="ECO:0000256" key="1">
    <source>
        <dbReference type="ARBA" id="ARBA00004651"/>
    </source>
</evidence>
<name>A0ABV5WIN7_9BACI</name>
<dbReference type="SUPFAM" id="SSF55347">
    <property type="entry name" value="Glyceraldehyde-3-phosphate dehydrogenase-like, C-terminal domain"/>
    <property type="match status" value="1"/>
</dbReference>
<evidence type="ECO:0000256" key="6">
    <source>
        <dbReference type="ARBA" id="ARBA00022989"/>
    </source>
</evidence>